<reference evidence="6" key="1">
    <citation type="journal article" date="2019" name="Int. J. Syst. Evol. Microbiol.">
        <title>The Global Catalogue of Microorganisms (GCM) 10K type strain sequencing project: providing services to taxonomists for standard genome sequencing and annotation.</title>
        <authorList>
            <consortium name="The Broad Institute Genomics Platform"/>
            <consortium name="The Broad Institute Genome Sequencing Center for Infectious Disease"/>
            <person name="Wu L."/>
            <person name="Ma J."/>
        </authorList>
    </citation>
    <scope>NUCLEOTIDE SEQUENCE [LARGE SCALE GENOMIC DNA]</scope>
    <source>
        <strain evidence="6">KCTC 42087</strain>
    </source>
</reference>
<evidence type="ECO:0000256" key="2">
    <source>
        <dbReference type="ARBA" id="ARBA00023002"/>
    </source>
</evidence>
<dbReference type="Pfam" id="PF00106">
    <property type="entry name" value="adh_short"/>
    <property type="match status" value="1"/>
</dbReference>
<dbReference type="PANTHER" id="PTHR45024">
    <property type="entry name" value="DEHYDROGENASES, SHORT CHAIN"/>
    <property type="match status" value="1"/>
</dbReference>
<dbReference type="Proteomes" id="UP001596074">
    <property type="component" value="Unassembled WGS sequence"/>
</dbReference>
<keyword evidence="2" id="KW-0560">Oxidoreductase</keyword>
<dbReference type="PRINTS" id="PR00080">
    <property type="entry name" value="SDRFAMILY"/>
</dbReference>
<keyword evidence="6" id="KW-1185">Reference proteome</keyword>
<dbReference type="PRINTS" id="PR00081">
    <property type="entry name" value="GDHRDH"/>
</dbReference>
<proteinExistence type="inferred from homology"/>
<dbReference type="SMART" id="SM00822">
    <property type="entry name" value="PKS_KR"/>
    <property type="match status" value="1"/>
</dbReference>
<evidence type="ECO:0000256" key="1">
    <source>
        <dbReference type="ARBA" id="ARBA00006484"/>
    </source>
</evidence>
<sequence length="290" mass="29191">MGTLDGLVAVVTGGGRGLGRAHALLLAREGAKVVVNDAGTANDGGGADGGPAKAVVAEIEAAGGTAVADTSDVSDWSAAGGLVAAAVDAFGGLDIVVNNAGILRDAFLANLTEEQWDAVLSVNLKGHAGVLHHAAAYWKALHKAGHRVRASVINTTSASGVTKTLPGQANYAAAKAGIVALTLVAAAELERYGVRANAIAPAARTRLTLATPAIADTVAGPEDGSLDPFAPENLAPLVAYLASPSCELTGQVFTLRGDRISPLGGWRPERTFETAEPWSADTLAALLPGR</sequence>
<organism evidence="5 6">
    <name type="scientific">Actinomadura rugatobispora</name>
    <dbReference type="NCBI Taxonomy" id="1994"/>
    <lineage>
        <taxon>Bacteria</taxon>
        <taxon>Bacillati</taxon>
        <taxon>Actinomycetota</taxon>
        <taxon>Actinomycetes</taxon>
        <taxon>Streptosporangiales</taxon>
        <taxon>Thermomonosporaceae</taxon>
        <taxon>Actinomadura</taxon>
    </lineage>
</organism>
<dbReference type="EMBL" id="JBHSON010000022">
    <property type="protein sequence ID" value="MFC5747457.1"/>
    <property type="molecule type" value="Genomic_DNA"/>
</dbReference>
<name>A0ABW0ZXM9_9ACTN</name>
<comment type="similarity">
    <text evidence="1 3">Belongs to the short-chain dehydrogenases/reductases (SDR) family.</text>
</comment>
<evidence type="ECO:0000259" key="4">
    <source>
        <dbReference type="SMART" id="SM00822"/>
    </source>
</evidence>
<evidence type="ECO:0000256" key="3">
    <source>
        <dbReference type="RuleBase" id="RU000363"/>
    </source>
</evidence>
<dbReference type="InterPro" id="IPR057326">
    <property type="entry name" value="KR_dom"/>
</dbReference>
<feature type="domain" description="Ketoreductase" evidence="4">
    <location>
        <begin position="7"/>
        <end position="202"/>
    </location>
</feature>
<gene>
    <name evidence="5" type="ORF">ACFPZN_17645</name>
</gene>
<protein>
    <submittedName>
        <fullName evidence="5">SDR family oxidoreductase</fullName>
    </submittedName>
</protein>
<evidence type="ECO:0000313" key="5">
    <source>
        <dbReference type="EMBL" id="MFC5747457.1"/>
    </source>
</evidence>
<dbReference type="InterPro" id="IPR051687">
    <property type="entry name" value="Peroxisomal_Beta-Oxidation"/>
</dbReference>
<dbReference type="Gene3D" id="3.40.50.720">
    <property type="entry name" value="NAD(P)-binding Rossmann-like Domain"/>
    <property type="match status" value="1"/>
</dbReference>
<dbReference type="NCBIfam" id="NF005861">
    <property type="entry name" value="PRK07791.1"/>
    <property type="match status" value="1"/>
</dbReference>
<accession>A0ABW0ZXM9</accession>
<dbReference type="InterPro" id="IPR036291">
    <property type="entry name" value="NAD(P)-bd_dom_sf"/>
</dbReference>
<dbReference type="PROSITE" id="PS00061">
    <property type="entry name" value="ADH_SHORT"/>
    <property type="match status" value="1"/>
</dbReference>
<dbReference type="InterPro" id="IPR020904">
    <property type="entry name" value="Sc_DH/Rdtase_CS"/>
</dbReference>
<evidence type="ECO:0000313" key="6">
    <source>
        <dbReference type="Proteomes" id="UP001596074"/>
    </source>
</evidence>
<dbReference type="PANTHER" id="PTHR45024:SF2">
    <property type="entry name" value="SCP2 DOMAIN-CONTAINING PROTEIN"/>
    <property type="match status" value="1"/>
</dbReference>
<dbReference type="InterPro" id="IPR002347">
    <property type="entry name" value="SDR_fam"/>
</dbReference>
<dbReference type="SUPFAM" id="SSF51735">
    <property type="entry name" value="NAD(P)-binding Rossmann-fold domains"/>
    <property type="match status" value="1"/>
</dbReference>
<dbReference type="RefSeq" id="WP_378283076.1">
    <property type="nucleotide sequence ID" value="NZ_JBHSON010000022.1"/>
</dbReference>
<comment type="caution">
    <text evidence="5">The sequence shown here is derived from an EMBL/GenBank/DDBJ whole genome shotgun (WGS) entry which is preliminary data.</text>
</comment>